<dbReference type="GO" id="GO:0009630">
    <property type="term" value="P:gravitropism"/>
    <property type="evidence" value="ECO:0007669"/>
    <property type="project" value="InterPro"/>
</dbReference>
<dbReference type="Proteomes" id="UP001154282">
    <property type="component" value="Unassembled WGS sequence"/>
</dbReference>
<dbReference type="PANTHER" id="PTHR34959">
    <property type="entry name" value="PROTEIN LAZY 1"/>
    <property type="match status" value="1"/>
</dbReference>
<evidence type="ECO:0000313" key="1">
    <source>
        <dbReference type="EMBL" id="CAI0457789.1"/>
    </source>
</evidence>
<dbReference type="InterPro" id="IPR038928">
    <property type="entry name" value="LAZY1"/>
</dbReference>
<name>A0AAV0NH85_9ROSI</name>
<protein>
    <recommendedName>
        <fullName evidence="3">LAZY1</fullName>
    </recommendedName>
</protein>
<keyword evidence="2" id="KW-1185">Reference proteome</keyword>
<dbReference type="EMBL" id="CAMGYJ010000008">
    <property type="protein sequence ID" value="CAI0457789.1"/>
    <property type="molecule type" value="Genomic_DNA"/>
</dbReference>
<comment type="caution">
    <text evidence="1">The sequence shown here is derived from an EMBL/GenBank/DDBJ whole genome shotgun (WGS) entry which is preliminary data.</text>
</comment>
<organism evidence="1 2">
    <name type="scientific">Linum tenue</name>
    <dbReference type="NCBI Taxonomy" id="586396"/>
    <lineage>
        <taxon>Eukaryota</taxon>
        <taxon>Viridiplantae</taxon>
        <taxon>Streptophyta</taxon>
        <taxon>Embryophyta</taxon>
        <taxon>Tracheophyta</taxon>
        <taxon>Spermatophyta</taxon>
        <taxon>Magnoliopsida</taxon>
        <taxon>eudicotyledons</taxon>
        <taxon>Gunneridae</taxon>
        <taxon>Pentapetalae</taxon>
        <taxon>rosids</taxon>
        <taxon>fabids</taxon>
        <taxon>Malpighiales</taxon>
        <taxon>Linaceae</taxon>
        <taxon>Linum</taxon>
    </lineage>
</organism>
<dbReference type="PANTHER" id="PTHR34959:SF4">
    <property type="entry name" value="PROTEIN LAZY 1"/>
    <property type="match status" value="1"/>
</dbReference>
<evidence type="ECO:0000313" key="2">
    <source>
        <dbReference type="Proteomes" id="UP001154282"/>
    </source>
</evidence>
<sequence>MRFLGWMHDKLRQTKAEHFKDFPIGSCCTCLSAPSSLDDKFSPVRPSSESRIRHNTLSEHTQRLEAYSCGTEIAGIGVTNEGDTVFLSSDLFHGFLAIGTLGSEQITSSPATPTFPASLEQDNLAEENIEVTENDLNLIRDELEKFLETEAEEVQGTDDALARSSYVSIITLSGMQVEEAGGNEKSTVSPLQGYLFGSSIELPETRAEKNKEKLSLGEIFRRTKLTDDDTPIEMPPKQDKKSVKLLLKKILKKIHAPPRKRTSQDDADKTIPTKKKTNKVLKMFCRKVHPEDSTGAKHSTTSWVERLKARHDTNPKYSSIQRTANYENSLKEPEFGLSSSQSSGNTEHWIRTDADYLVLELEQRN</sequence>
<reference evidence="1" key="1">
    <citation type="submission" date="2022-08" db="EMBL/GenBank/DDBJ databases">
        <authorList>
            <person name="Gutierrez-Valencia J."/>
        </authorList>
    </citation>
    <scope>NUCLEOTIDE SEQUENCE</scope>
</reference>
<gene>
    <name evidence="1" type="ORF">LITE_LOCUS33277</name>
</gene>
<dbReference type="AlphaFoldDB" id="A0AAV0NH85"/>
<proteinExistence type="predicted"/>
<evidence type="ECO:0008006" key="3">
    <source>
        <dbReference type="Google" id="ProtNLM"/>
    </source>
</evidence>
<dbReference type="GO" id="GO:2000012">
    <property type="term" value="P:regulation of auxin polar transport"/>
    <property type="evidence" value="ECO:0007669"/>
    <property type="project" value="InterPro"/>
</dbReference>
<accession>A0AAV0NH85</accession>